<dbReference type="Proteomes" id="UP001187531">
    <property type="component" value="Unassembled WGS sequence"/>
</dbReference>
<comment type="caution">
    <text evidence="2">The sequence shown here is derived from an EMBL/GenBank/DDBJ whole genome shotgun (WGS) entry which is preliminary data.</text>
</comment>
<dbReference type="PANTHER" id="PTHR11012">
    <property type="entry name" value="PROTEIN KINASE-LIKE DOMAIN-CONTAINING"/>
    <property type="match status" value="1"/>
</dbReference>
<dbReference type="PANTHER" id="PTHR11012:SF30">
    <property type="entry name" value="PROTEIN KINASE-LIKE DOMAIN-CONTAINING"/>
    <property type="match status" value="1"/>
</dbReference>
<dbReference type="EMBL" id="JAVRJZ010000019">
    <property type="protein sequence ID" value="KAK2707015.1"/>
    <property type="molecule type" value="Genomic_DNA"/>
</dbReference>
<dbReference type="Gene3D" id="3.90.1200.10">
    <property type="match status" value="1"/>
</dbReference>
<dbReference type="AlphaFoldDB" id="A0AA88HDF3"/>
<gene>
    <name evidence="2" type="ORF">QYM36_014887</name>
</gene>
<proteinExistence type="predicted"/>
<accession>A0AA88HDF3</accession>
<evidence type="ECO:0000259" key="1">
    <source>
        <dbReference type="SMART" id="SM00587"/>
    </source>
</evidence>
<dbReference type="SUPFAM" id="SSF56112">
    <property type="entry name" value="Protein kinase-like (PK-like)"/>
    <property type="match status" value="1"/>
</dbReference>
<dbReference type="Pfam" id="PF02958">
    <property type="entry name" value="EcKL"/>
    <property type="match status" value="1"/>
</dbReference>
<name>A0AA88HDF3_ARTSF</name>
<dbReference type="InterPro" id="IPR004119">
    <property type="entry name" value="EcKL"/>
</dbReference>
<sequence length="482" mass="55408">MDSLSDEFWAKIFSTDKGVTATAKLSAIETKKLVNSYDDYYVEDTCGTKYKIVTKKVSAIGDNYMSDAYTICIIHPQGKKLQCFVKVLPQTTALRNMAKSSQLHDREIKLYREYLPALQDLINQHGIQDKIHLKSPRLFYAHLDETKATTEIYKDPDNDNPWSALINMDDTDDFETIIVLEDLIASGHRMNNKRVGADLPHVRIALDALAQYHATGIAYLRKNGKPVPHMKWLSEITIMEVNPQYMFGKAMPGQIGFLRQCGEPELADRLATFTNNINKVLRYEEPGSMGPLETIVHGDFWNNNMMFLYNNEEVKDISLVDFQIVRHGHPCNDLGYYLLANTTGEFRRNHLRTVLQEFYRNLIGYVRLFGIDLEKEGYSETQFFDDWKARLARGFLFALMVLPAILGDQAEMQEKLAANDKLMSELKPSDDDSDEIKTAKKESLKEQTEALFMDMLEHMVTNENLKTRLLDVYREMAEQSVF</sequence>
<protein>
    <recommendedName>
        <fullName evidence="1">CHK kinase-like domain-containing protein</fullName>
    </recommendedName>
</protein>
<evidence type="ECO:0000313" key="2">
    <source>
        <dbReference type="EMBL" id="KAK2707015.1"/>
    </source>
</evidence>
<reference evidence="2" key="1">
    <citation type="submission" date="2023-07" db="EMBL/GenBank/DDBJ databases">
        <title>Chromosome-level genome assembly of Artemia franciscana.</title>
        <authorList>
            <person name="Jo E."/>
        </authorList>
    </citation>
    <scope>NUCLEOTIDE SEQUENCE</scope>
    <source>
        <tissue evidence="2">Whole body</tissue>
    </source>
</reference>
<feature type="domain" description="CHK kinase-like" evidence="1">
    <location>
        <begin position="178"/>
        <end position="368"/>
    </location>
</feature>
<dbReference type="InterPro" id="IPR015897">
    <property type="entry name" value="CHK_kinase-like"/>
</dbReference>
<evidence type="ECO:0000313" key="3">
    <source>
        <dbReference type="Proteomes" id="UP001187531"/>
    </source>
</evidence>
<keyword evidence="3" id="KW-1185">Reference proteome</keyword>
<dbReference type="InterPro" id="IPR011009">
    <property type="entry name" value="Kinase-like_dom_sf"/>
</dbReference>
<organism evidence="2 3">
    <name type="scientific">Artemia franciscana</name>
    <name type="common">Brine shrimp</name>
    <name type="synonym">Artemia sanfranciscana</name>
    <dbReference type="NCBI Taxonomy" id="6661"/>
    <lineage>
        <taxon>Eukaryota</taxon>
        <taxon>Metazoa</taxon>
        <taxon>Ecdysozoa</taxon>
        <taxon>Arthropoda</taxon>
        <taxon>Crustacea</taxon>
        <taxon>Branchiopoda</taxon>
        <taxon>Anostraca</taxon>
        <taxon>Artemiidae</taxon>
        <taxon>Artemia</taxon>
    </lineage>
</organism>
<dbReference type="SMART" id="SM00587">
    <property type="entry name" value="CHK"/>
    <property type="match status" value="1"/>
</dbReference>